<gene>
    <name evidence="3" type="ORF">CUN49_08905</name>
</gene>
<dbReference type="EMBL" id="PGTM01000113">
    <property type="protein sequence ID" value="PJF35765.1"/>
    <property type="molecule type" value="Genomic_DNA"/>
</dbReference>
<protein>
    <recommendedName>
        <fullName evidence="2">Smf/DprA SLOG domain-containing protein</fullName>
    </recommendedName>
</protein>
<dbReference type="InterPro" id="IPR057666">
    <property type="entry name" value="DrpA_SLOG"/>
</dbReference>
<dbReference type="SUPFAM" id="SSF102405">
    <property type="entry name" value="MCP/YpsA-like"/>
    <property type="match status" value="1"/>
</dbReference>
<dbReference type="PANTHER" id="PTHR43022:SF1">
    <property type="entry name" value="PROTEIN SMF"/>
    <property type="match status" value="1"/>
</dbReference>
<evidence type="ECO:0000259" key="2">
    <source>
        <dbReference type="Pfam" id="PF02481"/>
    </source>
</evidence>
<comment type="similarity">
    <text evidence="1">Belongs to the DprA/Smf family.</text>
</comment>
<dbReference type="AlphaFoldDB" id="A0A2M8PDY1"/>
<name>A0A2M8PDY1_9CHLR</name>
<dbReference type="InterPro" id="IPR003488">
    <property type="entry name" value="DprA"/>
</dbReference>
<feature type="domain" description="Smf/DprA SLOG" evidence="2">
    <location>
        <begin position="162"/>
        <end position="360"/>
    </location>
</feature>
<evidence type="ECO:0000256" key="1">
    <source>
        <dbReference type="ARBA" id="ARBA00006525"/>
    </source>
</evidence>
<evidence type="ECO:0000313" key="3">
    <source>
        <dbReference type="EMBL" id="PJF35765.1"/>
    </source>
</evidence>
<organism evidence="3 4">
    <name type="scientific">Candidatus Thermofonsia Clade 1 bacterium</name>
    <dbReference type="NCBI Taxonomy" id="2364210"/>
    <lineage>
        <taxon>Bacteria</taxon>
        <taxon>Bacillati</taxon>
        <taxon>Chloroflexota</taxon>
        <taxon>Candidatus Thermofontia</taxon>
        <taxon>Candidatus Thermofonsia Clade 1</taxon>
    </lineage>
</organism>
<proteinExistence type="inferred from homology"/>
<comment type="caution">
    <text evidence="3">The sequence shown here is derived from an EMBL/GenBank/DDBJ whole genome shotgun (WGS) entry which is preliminary data.</text>
</comment>
<accession>A0A2M8PDY1</accession>
<sequence>MAGGASRHFAAVGGSDGRLRARGRALCAHVGGAQSADLSLARGAAPIGQQSFQPAGYRRRSAATPFNWLWRTPSYLRELGGVVGERIAAAALALTEGIGWQTIKRLLNAFGTPQDVLKAKPEQLERLRGISAQVKSNLAQLDLARLTDDLARWRAEGIHYALWYEADYPTAFARLESRPLIVFWRGTALPEPLRTIAIVGTRQASAETKARTAQWSAALAERGWAILSGLARGVDIIAHRAAISRQGYSGAVLGCGLLRLYPAEHAALAARLQRNGFLLSEHAPDQLVRPDWLVLRNRLIAALCRAVIVMEAPAESGALHTARFAQQLGVPLFAVPNSEGNRALLATYAQNLPETPEAFLEMLQSLPYPPEQSNACTQTRPLFEE</sequence>
<dbReference type="InterPro" id="IPR010994">
    <property type="entry name" value="RuvA_2-like"/>
</dbReference>
<dbReference type="Proteomes" id="UP000229681">
    <property type="component" value="Unassembled WGS sequence"/>
</dbReference>
<reference evidence="3 4" key="1">
    <citation type="submission" date="2017-11" db="EMBL/GenBank/DDBJ databases">
        <title>Evolution of Phototrophy in the Chloroflexi Phylum Driven by Horizontal Gene Transfer.</title>
        <authorList>
            <person name="Ward L.M."/>
            <person name="Hemp J."/>
            <person name="Shih P.M."/>
            <person name="Mcglynn S.E."/>
            <person name="Fischer W."/>
        </authorList>
    </citation>
    <scope>NUCLEOTIDE SEQUENCE [LARGE SCALE GENOMIC DNA]</scope>
    <source>
        <strain evidence="3">JP3_13</strain>
    </source>
</reference>
<dbReference type="Pfam" id="PF02481">
    <property type="entry name" value="DNA_processg_A"/>
    <property type="match status" value="1"/>
</dbReference>
<evidence type="ECO:0000313" key="4">
    <source>
        <dbReference type="Proteomes" id="UP000229681"/>
    </source>
</evidence>
<dbReference type="SUPFAM" id="SSF47781">
    <property type="entry name" value="RuvA domain 2-like"/>
    <property type="match status" value="1"/>
</dbReference>
<dbReference type="GO" id="GO:0009294">
    <property type="term" value="P:DNA-mediated transformation"/>
    <property type="evidence" value="ECO:0007669"/>
    <property type="project" value="InterPro"/>
</dbReference>
<dbReference type="PANTHER" id="PTHR43022">
    <property type="entry name" value="PROTEIN SMF"/>
    <property type="match status" value="1"/>
</dbReference>
<dbReference type="Gene3D" id="3.40.50.450">
    <property type="match status" value="1"/>
</dbReference>